<evidence type="ECO:0000256" key="1">
    <source>
        <dbReference type="ARBA" id="ARBA00022576"/>
    </source>
</evidence>
<evidence type="ECO:0000256" key="3">
    <source>
        <dbReference type="ARBA" id="ARBA00022679"/>
    </source>
</evidence>
<dbReference type="InterPro" id="IPR050103">
    <property type="entry name" value="Class-III_PLP-dep_AT"/>
</dbReference>
<keyword evidence="2 5" id="KW-0028">Amino-acid biosynthesis</keyword>
<evidence type="ECO:0000256" key="4">
    <source>
        <dbReference type="ARBA" id="ARBA00022898"/>
    </source>
</evidence>
<accession>A0A3P1WQM2</accession>
<keyword evidence="1 5" id="KW-0032">Aminotransferase</keyword>
<dbReference type="GO" id="GO:0042802">
    <property type="term" value="F:identical protein binding"/>
    <property type="evidence" value="ECO:0007669"/>
    <property type="project" value="TreeGrafter"/>
</dbReference>
<protein>
    <recommendedName>
        <fullName evidence="5">Acetylornithine aminotransferase</fullName>
        <shortName evidence="5">ACOAT</shortName>
        <ecNumber evidence="5">2.6.1.11</ecNumber>
    </recommendedName>
</protein>
<feature type="modified residue" description="N6-(pyridoxal phosphate)lysine" evidence="5">
    <location>
        <position position="246"/>
    </location>
</feature>
<dbReference type="InterPro" id="IPR049704">
    <property type="entry name" value="Aminotrans_3_PPA_site"/>
</dbReference>
<comment type="miscellaneous">
    <text evidence="5">May also have succinyldiaminopimelate aminotransferase activity, thus carrying out the corresponding step in lysine biosynthesis.</text>
</comment>
<feature type="binding site" evidence="5">
    <location>
        <begin position="217"/>
        <end position="220"/>
    </location>
    <ligand>
        <name>pyridoxal 5'-phosphate</name>
        <dbReference type="ChEBI" id="CHEBI:597326"/>
    </ligand>
</feature>
<evidence type="ECO:0000256" key="5">
    <source>
        <dbReference type="HAMAP-Rule" id="MF_01107"/>
    </source>
</evidence>
<reference evidence="6 7" key="1">
    <citation type="submission" date="2018-11" db="EMBL/GenBank/DDBJ databases">
        <title>Genomes From Bacteria Associated with the Canine Oral Cavity: a Test Case for Automated Genome-Based Taxonomic Assignment.</title>
        <authorList>
            <person name="Coil D.A."/>
            <person name="Jospin G."/>
            <person name="Darling A.E."/>
            <person name="Wallis C."/>
            <person name="Davis I.J."/>
            <person name="Harris S."/>
            <person name="Eisen J.A."/>
            <person name="Holcombe L.J."/>
            <person name="O'Flynn C."/>
        </authorList>
    </citation>
    <scope>NUCLEOTIDE SEQUENCE [LARGE SCALE GENOMIC DNA]</scope>
    <source>
        <strain evidence="6 7">OH2822_COT-296</strain>
    </source>
</reference>
<feature type="binding site" evidence="5">
    <location>
        <begin position="106"/>
        <end position="107"/>
    </location>
    <ligand>
        <name>pyridoxal 5'-phosphate</name>
        <dbReference type="ChEBI" id="CHEBI:597326"/>
    </ligand>
</feature>
<comment type="caution">
    <text evidence="6">The sequence shown here is derived from an EMBL/GenBank/DDBJ whole genome shotgun (WGS) entry which is preliminary data.</text>
</comment>
<dbReference type="PIRSF" id="PIRSF000521">
    <property type="entry name" value="Transaminase_4ab_Lys_Orn"/>
    <property type="match status" value="1"/>
</dbReference>
<feature type="binding site" evidence="5">
    <location>
        <position position="135"/>
    </location>
    <ligand>
        <name>N(2)-acetyl-L-ornithine</name>
        <dbReference type="ChEBI" id="CHEBI:57805"/>
    </ligand>
</feature>
<dbReference type="InterPro" id="IPR005814">
    <property type="entry name" value="Aminotrans_3"/>
</dbReference>
<dbReference type="Proteomes" id="UP000280935">
    <property type="component" value="Unassembled WGS sequence"/>
</dbReference>
<dbReference type="OrthoDB" id="4510254at2"/>
<keyword evidence="3 5" id="KW-0808">Transferase</keyword>
<dbReference type="CDD" id="cd00610">
    <property type="entry name" value="OAT_like"/>
    <property type="match status" value="1"/>
</dbReference>
<dbReference type="EMBL" id="RQYT01000027">
    <property type="protein sequence ID" value="RRD48902.1"/>
    <property type="molecule type" value="Genomic_DNA"/>
</dbReference>
<dbReference type="HAMAP" id="MF_01107">
    <property type="entry name" value="ArgD_aminotrans_3"/>
    <property type="match status" value="1"/>
</dbReference>
<name>A0A3P1WQM2_9ACTN</name>
<comment type="subunit">
    <text evidence="5">Homodimer.</text>
</comment>
<keyword evidence="4 5" id="KW-0663">Pyridoxal phosphate</keyword>
<dbReference type="PROSITE" id="PS00600">
    <property type="entry name" value="AA_TRANSFER_CLASS_3"/>
    <property type="match status" value="1"/>
</dbReference>
<keyword evidence="5" id="KW-0055">Arginine biosynthesis</keyword>
<dbReference type="InterPro" id="IPR004636">
    <property type="entry name" value="AcOrn/SuccOrn_fam"/>
</dbReference>
<dbReference type="PANTHER" id="PTHR11986:SF79">
    <property type="entry name" value="ACETYLORNITHINE AMINOTRANSFERASE, MITOCHONDRIAL"/>
    <property type="match status" value="1"/>
</dbReference>
<dbReference type="NCBIfam" id="TIGR00707">
    <property type="entry name" value="argD"/>
    <property type="match status" value="1"/>
</dbReference>
<dbReference type="GO" id="GO:0030170">
    <property type="term" value="F:pyridoxal phosphate binding"/>
    <property type="evidence" value="ECO:0007669"/>
    <property type="project" value="InterPro"/>
</dbReference>
<comment type="cofactor">
    <cofactor evidence="5">
        <name>pyridoxal 5'-phosphate</name>
        <dbReference type="ChEBI" id="CHEBI:597326"/>
    </cofactor>
    <text evidence="5">Binds 1 pyridoxal phosphate per subunit.</text>
</comment>
<dbReference type="InterPro" id="IPR015422">
    <property type="entry name" value="PyrdxlP-dep_Trfase_small"/>
</dbReference>
<dbReference type="AlphaFoldDB" id="A0A3P1WQM2"/>
<comment type="similarity">
    <text evidence="5">Belongs to the class-III pyridoxal-phosphate-dependent aminotransferase family. ArgD subfamily.</text>
</comment>
<dbReference type="PANTHER" id="PTHR11986">
    <property type="entry name" value="AMINOTRANSFERASE CLASS III"/>
    <property type="match status" value="1"/>
</dbReference>
<feature type="binding site" evidence="5">
    <location>
        <position position="274"/>
    </location>
    <ligand>
        <name>N(2)-acetyl-L-ornithine</name>
        <dbReference type="ChEBI" id="CHEBI:57805"/>
    </ligand>
</feature>
<evidence type="ECO:0000256" key="2">
    <source>
        <dbReference type="ARBA" id="ARBA00022605"/>
    </source>
</evidence>
<dbReference type="InterPro" id="IPR015421">
    <property type="entry name" value="PyrdxlP-dep_Trfase_major"/>
</dbReference>
<feature type="binding site" evidence="5">
    <location>
        <position position="132"/>
    </location>
    <ligand>
        <name>pyridoxal 5'-phosphate</name>
        <dbReference type="ChEBI" id="CHEBI:597326"/>
    </ligand>
</feature>
<dbReference type="GO" id="GO:0003992">
    <property type="term" value="F:N2-acetyl-L-ornithine:2-oxoglutarate 5-aminotransferase activity"/>
    <property type="evidence" value="ECO:0007669"/>
    <property type="project" value="UniProtKB-UniRule"/>
</dbReference>
<feature type="binding site" evidence="5">
    <location>
        <position position="275"/>
    </location>
    <ligand>
        <name>pyridoxal 5'-phosphate</name>
        <dbReference type="ChEBI" id="CHEBI:597326"/>
    </ligand>
</feature>
<dbReference type="FunFam" id="3.40.640.10:FF:000004">
    <property type="entry name" value="Acetylornithine aminotransferase"/>
    <property type="match status" value="1"/>
</dbReference>
<evidence type="ECO:0000313" key="6">
    <source>
        <dbReference type="EMBL" id="RRD48902.1"/>
    </source>
</evidence>
<dbReference type="GO" id="GO:0005737">
    <property type="term" value="C:cytoplasm"/>
    <property type="evidence" value="ECO:0007669"/>
    <property type="project" value="UniProtKB-SubCell"/>
</dbReference>
<dbReference type="Gene3D" id="3.40.640.10">
    <property type="entry name" value="Type I PLP-dependent aspartate aminotransferase-like (Major domain)"/>
    <property type="match status" value="1"/>
</dbReference>
<dbReference type="NCBIfam" id="NF002874">
    <property type="entry name" value="PRK03244.1"/>
    <property type="match status" value="1"/>
</dbReference>
<dbReference type="Gene3D" id="3.90.1150.10">
    <property type="entry name" value="Aspartate Aminotransferase, domain 1"/>
    <property type="match status" value="1"/>
</dbReference>
<organism evidence="6 7">
    <name type="scientific">Arachnia propionica</name>
    <dbReference type="NCBI Taxonomy" id="1750"/>
    <lineage>
        <taxon>Bacteria</taxon>
        <taxon>Bacillati</taxon>
        <taxon>Actinomycetota</taxon>
        <taxon>Actinomycetes</taxon>
        <taxon>Propionibacteriales</taxon>
        <taxon>Propionibacteriaceae</taxon>
        <taxon>Arachnia</taxon>
    </lineage>
</organism>
<dbReference type="EC" id="2.6.1.11" evidence="5"/>
<dbReference type="Pfam" id="PF00202">
    <property type="entry name" value="Aminotran_3"/>
    <property type="match status" value="1"/>
</dbReference>
<sequence>MSTQAELQAAYRAAMMNAFGTPKRVLVRGVGAHVWDADGKRYTDMLAGIAVNSLGHGNPAIMAAVTSQLGTLGHISNLFASVPQIRLAERLAEAAGGGRVFFGNSGAEANEAAFKIARLTGRPRVIAMEGSFHGRTMGALALTHTPAYRAPFEPLPGGVEFVPFGDRAALAAAVDDTVAAVVIEPVQGESGVIPASPEYLAAAREITARHGALLWLDEVQTGAGRCGELLLGRAMGVDADLITLAKGLAGGFPIGACIATGEAADLLTPGAHGSTFGGNPVAAAAAHAVLDLLEEGLLEQVRLNGAWLVERIEALAHPGIVSVRGAGLLLGVVLAEEIAPRVVDLALADGWLLNAPRPGVLRLAPPLVIHREDLERFVEALPGWLERAGG</sequence>
<evidence type="ECO:0000313" key="7">
    <source>
        <dbReference type="Proteomes" id="UP000280935"/>
    </source>
</evidence>
<keyword evidence="5" id="KW-0963">Cytoplasm</keyword>
<dbReference type="GO" id="GO:0006526">
    <property type="term" value="P:L-arginine biosynthetic process"/>
    <property type="evidence" value="ECO:0007669"/>
    <property type="project" value="UniProtKB-UniRule"/>
</dbReference>
<comment type="subcellular location">
    <subcellularLocation>
        <location evidence="5">Cytoplasm</location>
    </subcellularLocation>
</comment>
<dbReference type="InterPro" id="IPR015424">
    <property type="entry name" value="PyrdxlP-dep_Trfase"/>
</dbReference>
<gene>
    <name evidence="5" type="primary">argD</name>
    <name evidence="6" type="ORF">EII35_10770</name>
</gene>
<dbReference type="UniPathway" id="UPA00068">
    <property type="reaction ID" value="UER00109"/>
</dbReference>
<comment type="pathway">
    <text evidence="5">Amino-acid biosynthesis; L-arginine biosynthesis; N(2)-acetyl-L-ornithine from L-glutamate: step 4/4.</text>
</comment>
<proteinExistence type="inferred from homology"/>
<dbReference type="RefSeq" id="WP_125228472.1">
    <property type="nucleotide sequence ID" value="NZ_RQYT01000027.1"/>
</dbReference>
<dbReference type="SUPFAM" id="SSF53383">
    <property type="entry name" value="PLP-dependent transferases"/>
    <property type="match status" value="1"/>
</dbReference>
<comment type="catalytic activity">
    <reaction evidence="5">
        <text>N(2)-acetyl-L-ornithine + 2-oxoglutarate = N-acetyl-L-glutamate 5-semialdehyde + L-glutamate</text>
        <dbReference type="Rhea" id="RHEA:18049"/>
        <dbReference type="ChEBI" id="CHEBI:16810"/>
        <dbReference type="ChEBI" id="CHEBI:29123"/>
        <dbReference type="ChEBI" id="CHEBI:29985"/>
        <dbReference type="ChEBI" id="CHEBI:57805"/>
        <dbReference type="EC" id="2.6.1.11"/>
    </reaction>
</comment>